<evidence type="ECO:0000256" key="1">
    <source>
        <dbReference type="SAM" id="Phobius"/>
    </source>
</evidence>
<protein>
    <submittedName>
        <fullName evidence="2">Folate family ECF transporter S component</fullName>
    </submittedName>
</protein>
<dbReference type="NCBIfam" id="TIGR04518">
    <property type="entry name" value="ECF_S_folT_fam"/>
    <property type="match status" value="1"/>
</dbReference>
<proteinExistence type="predicted"/>
<evidence type="ECO:0000313" key="3">
    <source>
        <dbReference type="Proteomes" id="UP000674938"/>
    </source>
</evidence>
<dbReference type="AlphaFoldDB" id="A0A940STC7"/>
<dbReference type="InterPro" id="IPR024529">
    <property type="entry name" value="ECF_trnsprt_substrate-spec"/>
</dbReference>
<dbReference type="Proteomes" id="UP000674938">
    <property type="component" value="Unassembled WGS sequence"/>
</dbReference>
<feature type="transmembrane region" description="Helical" evidence="1">
    <location>
        <begin position="144"/>
        <end position="163"/>
    </location>
</feature>
<dbReference type="Pfam" id="PF12822">
    <property type="entry name" value="ECF_trnsprt"/>
    <property type="match status" value="1"/>
</dbReference>
<gene>
    <name evidence="2" type="ORF">I6N95_18390</name>
</gene>
<name>A0A940STC7_9ENTE</name>
<feature type="transmembrane region" description="Helical" evidence="1">
    <location>
        <begin position="40"/>
        <end position="61"/>
    </location>
</feature>
<sequence>MRRMNKQKINTKGIALMGVLMAMQLILTRFLVIQTPFVRIGFSFIPTTIMAMTFGPLLTGVGSTLSDFIGITLFPSVGGGYFPGFSVSAFLSGAIYGWFFYKKEMTWQRVLIANLVVMILIDMIMNTFWLYLMMGPGVLAQIPFRIGKSLILLPIQVGLMYGLGNKGVLKGQVARFQA</sequence>
<evidence type="ECO:0000313" key="2">
    <source>
        <dbReference type="EMBL" id="MBP1042987.1"/>
    </source>
</evidence>
<dbReference type="EMBL" id="JAEEGA010000013">
    <property type="protein sequence ID" value="MBP1042987.1"/>
    <property type="molecule type" value="Genomic_DNA"/>
</dbReference>
<dbReference type="GO" id="GO:0022857">
    <property type="term" value="F:transmembrane transporter activity"/>
    <property type="evidence" value="ECO:0007669"/>
    <property type="project" value="InterPro"/>
</dbReference>
<keyword evidence="3" id="KW-1185">Reference proteome</keyword>
<keyword evidence="1" id="KW-0472">Membrane</keyword>
<reference evidence="2" key="1">
    <citation type="submission" date="2020-12" db="EMBL/GenBank/DDBJ databases">
        <title>Vagococcus allomyrinae sp. nov. and Enterococcus lavae sp. nov., isolated from the larvae of Allomyrina dichotoma.</title>
        <authorList>
            <person name="Lee S.D."/>
        </authorList>
    </citation>
    <scope>NUCLEOTIDE SEQUENCE</scope>
    <source>
        <strain evidence="2">BWB3-3</strain>
    </source>
</reference>
<feature type="transmembrane region" description="Helical" evidence="1">
    <location>
        <begin position="14"/>
        <end position="33"/>
    </location>
</feature>
<feature type="transmembrane region" description="Helical" evidence="1">
    <location>
        <begin position="81"/>
        <end position="99"/>
    </location>
</feature>
<comment type="caution">
    <text evidence="2">The sequence shown here is derived from an EMBL/GenBank/DDBJ whole genome shotgun (WGS) entry which is preliminary data.</text>
</comment>
<keyword evidence="1" id="KW-0812">Transmembrane</keyword>
<dbReference type="InterPro" id="IPR030949">
    <property type="entry name" value="ECF_S_folate_fam"/>
</dbReference>
<keyword evidence="1" id="KW-1133">Transmembrane helix</keyword>
<feature type="transmembrane region" description="Helical" evidence="1">
    <location>
        <begin position="111"/>
        <end position="132"/>
    </location>
</feature>
<organism evidence="2 3">
    <name type="scientific">Vagococcus allomyrinae</name>
    <dbReference type="NCBI Taxonomy" id="2794353"/>
    <lineage>
        <taxon>Bacteria</taxon>
        <taxon>Bacillati</taxon>
        <taxon>Bacillota</taxon>
        <taxon>Bacilli</taxon>
        <taxon>Lactobacillales</taxon>
        <taxon>Enterococcaceae</taxon>
        <taxon>Vagococcus</taxon>
    </lineage>
</organism>
<dbReference type="Gene3D" id="1.10.1760.20">
    <property type="match status" value="1"/>
</dbReference>
<accession>A0A940STC7</accession>